<dbReference type="Proteomes" id="UP000007177">
    <property type="component" value="Chromosome"/>
</dbReference>
<dbReference type="eggNOG" id="COG3385">
    <property type="taxonomic scope" value="Bacteria"/>
</dbReference>
<name>H6LDV0_ACEWD</name>
<dbReference type="KEGG" id="awo:Awo_c12090"/>
<dbReference type="HOGENOM" id="CLU_1493073_0_0_9"/>
<evidence type="ECO:0000313" key="2">
    <source>
        <dbReference type="Proteomes" id="UP000007177"/>
    </source>
</evidence>
<dbReference type="STRING" id="931626.Awo_c12090"/>
<reference evidence="2" key="1">
    <citation type="submission" date="2011-07" db="EMBL/GenBank/DDBJ databases">
        <title>Complete genome sequence of Acetobacterium woodii.</title>
        <authorList>
            <person name="Poehlein A."/>
            <person name="Schmidt S."/>
            <person name="Kaster A.-K."/>
            <person name="Goenrich M."/>
            <person name="Vollmers J."/>
            <person name="Thuermer A."/>
            <person name="Gottschalk G."/>
            <person name="Thauer R.K."/>
            <person name="Daniel R."/>
            <person name="Mueller V."/>
        </authorList>
    </citation>
    <scope>NUCLEOTIDE SEQUENCE [LARGE SCALE GENOMIC DNA]</scope>
    <source>
        <strain evidence="2">ATCC 29683 / DSM 1030 / JCM 2381 / KCTC 1655 / WB1</strain>
    </source>
</reference>
<dbReference type="AlphaFoldDB" id="H6LDV0"/>
<evidence type="ECO:0000313" key="1">
    <source>
        <dbReference type="EMBL" id="AFA47993.1"/>
    </source>
</evidence>
<organism evidence="1 2">
    <name type="scientific">Acetobacterium woodii (strain ATCC 29683 / DSM 1030 / JCM 2381 / KCTC 1655 / WB1)</name>
    <dbReference type="NCBI Taxonomy" id="931626"/>
    <lineage>
        <taxon>Bacteria</taxon>
        <taxon>Bacillati</taxon>
        <taxon>Bacillota</taxon>
        <taxon>Clostridia</taxon>
        <taxon>Eubacteriales</taxon>
        <taxon>Eubacteriaceae</taxon>
        <taxon>Acetobacterium</taxon>
    </lineage>
</organism>
<keyword evidence="2" id="KW-1185">Reference proteome</keyword>
<protein>
    <submittedName>
        <fullName evidence="1">Transposase IS4 family</fullName>
    </submittedName>
</protein>
<dbReference type="EMBL" id="CP002987">
    <property type="protein sequence ID" value="AFA47993.1"/>
    <property type="molecule type" value="Genomic_DNA"/>
</dbReference>
<gene>
    <name evidence="1" type="ordered locus">Awo_c12090</name>
</gene>
<accession>H6LDV0</accession>
<sequence length="180" mass="20621">MHPTSDIMKMQTNKNQTGKVHTTMINQNNPSEQTKIAFLKAFKALKLAGLLRASGIRKAQDIKVAQVFELLLLLTFQGKNLYRYLDSKYREATASKNTYYHFLNTSTCNWRRFLTALSAEVISSFSRLTRPNRIKVFSDPQIIDEAFLIRVTRNAKSDATISLTTPFSKRHQFLLANLCL</sequence>
<reference evidence="1 2" key="2">
    <citation type="journal article" date="2012" name="PLoS ONE">
        <title>An ancient pathway combining carbon dioxide fixation with the generation and utilization of a sodium ion gradient for ATP synthesis.</title>
        <authorList>
            <person name="Poehlein A."/>
            <person name="Schmidt S."/>
            <person name="Kaster A.K."/>
            <person name="Goenrich M."/>
            <person name="Vollmers J."/>
            <person name="Thurmer A."/>
            <person name="Bertsch J."/>
            <person name="Schuchmann K."/>
            <person name="Voigt B."/>
            <person name="Hecker M."/>
            <person name="Daniel R."/>
            <person name="Thauer R.K."/>
            <person name="Gottschalk G."/>
            <person name="Muller V."/>
        </authorList>
    </citation>
    <scope>NUCLEOTIDE SEQUENCE [LARGE SCALE GENOMIC DNA]</scope>
    <source>
        <strain evidence="2">ATCC 29683 / DSM 1030 / JCM 2381 / KCTC 1655 / WB1</strain>
    </source>
</reference>
<proteinExistence type="predicted"/>